<name>A0A0F9LD77_9ZZZZ</name>
<proteinExistence type="predicted"/>
<accession>A0A0F9LD77</accession>
<comment type="caution">
    <text evidence="1">The sequence shown here is derived from an EMBL/GenBank/DDBJ whole genome shotgun (WGS) entry which is preliminary data.</text>
</comment>
<sequence>MSCLFSARIRAVVKQRERLLPCPINSSPGIYPQFFIHGNEFQVVGSYFSTKYHNELSHAVDEWNQWANEIKKEKIMETTETTQARMSEDDFINWLAIENSGLRPPKSFYKKFGGEINAEKIMMVVLKARSLRKNQKIKPSVTPPPPLAAT</sequence>
<evidence type="ECO:0000313" key="1">
    <source>
        <dbReference type="EMBL" id="KKM92804.1"/>
    </source>
</evidence>
<protein>
    <submittedName>
        <fullName evidence="1">Uncharacterized protein</fullName>
    </submittedName>
</protein>
<dbReference type="AlphaFoldDB" id="A0A0F9LD77"/>
<gene>
    <name evidence="1" type="ORF">LCGC14_1214790</name>
</gene>
<dbReference type="EMBL" id="LAZR01006348">
    <property type="protein sequence ID" value="KKM92804.1"/>
    <property type="molecule type" value="Genomic_DNA"/>
</dbReference>
<reference evidence="1" key="1">
    <citation type="journal article" date="2015" name="Nature">
        <title>Complex archaea that bridge the gap between prokaryotes and eukaryotes.</title>
        <authorList>
            <person name="Spang A."/>
            <person name="Saw J.H."/>
            <person name="Jorgensen S.L."/>
            <person name="Zaremba-Niedzwiedzka K."/>
            <person name="Martijn J."/>
            <person name="Lind A.E."/>
            <person name="van Eijk R."/>
            <person name="Schleper C."/>
            <person name="Guy L."/>
            <person name="Ettema T.J."/>
        </authorList>
    </citation>
    <scope>NUCLEOTIDE SEQUENCE</scope>
</reference>
<organism evidence="1">
    <name type="scientific">marine sediment metagenome</name>
    <dbReference type="NCBI Taxonomy" id="412755"/>
    <lineage>
        <taxon>unclassified sequences</taxon>
        <taxon>metagenomes</taxon>
        <taxon>ecological metagenomes</taxon>
    </lineage>
</organism>